<sequence length="413" mass="47000">MKIIGEKVIIRPTEDKDLENIQGLWNNGDVMESVGYPDGLGQTYAQMGIWFKNLKKTDLANHYVVLDKDNNFCGELLYRKDPEDKRAGLDIKFLPEAQGRGLATEALQLFIEYIFNIIEDVEAVWAEPAEQNTAARDLYTRAGLQEKERPADLINEDPYWELTKADWQEIDYSSKLVRFRSNILMKTIDYKDVYTEGGRKVLEVGILPGKYCNFDCVFCPFSRTDNKVDQQQSFEGLDSAIEEFGELLEENKLDLVYLSSTGESILNQAAGPIIDMIKAKGISVRLLSNGYLLGVDKYLKIASKCDEVIGEIAAVTEADFQKLQRPMTGYNLEEYIFNMVKFNQQYDGVFILDIAMLKGYNDDEVSIQRLKGLIEKIAPDRIVVNNVSDPELKKQFGVSTERLNQIREVLANI</sequence>
<feature type="domain" description="N-acetyltransferase" evidence="7">
    <location>
        <begin position="8"/>
        <end position="166"/>
    </location>
</feature>
<evidence type="ECO:0000313" key="9">
    <source>
        <dbReference type="EMBL" id="MBF8435525.1"/>
    </source>
</evidence>
<feature type="domain" description="Radical SAM core" evidence="8">
    <location>
        <begin position="196"/>
        <end position="413"/>
    </location>
</feature>
<dbReference type="SUPFAM" id="SSF102114">
    <property type="entry name" value="Radical SAM enzymes"/>
    <property type="match status" value="1"/>
</dbReference>
<dbReference type="RefSeq" id="WP_270452156.1">
    <property type="nucleotide sequence ID" value="NZ_JADPIE010000001.1"/>
</dbReference>
<keyword evidence="10" id="KW-1185">Reference proteome</keyword>
<evidence type="ECO:0000256" key="5">
    <source>
        <dbReference type="ARBA" id="ARBA00023004"/>
    </source>
</evidence>
<gene>
    <name evidence="9" type="ORF">I0Q91_00405</name>
</gene>
<evidence type="ECO:0000259" key="8">
    <source>
        <dbReference type="PROSITE" id="PS51918"/>
    </source>
</evidence>
<organism evidence="9 10">
    <name type="scientific">Halonatronomonas betaini</name>
    <dbReference type="NCBI Taxonomy" id="2778430"/>
    <lineage>
        <taxon>Bacteria</taxon>
        <taxon>Bacillati</taxon>
        <taxon>Bacillota</taxon>
        <taxon>Clostridia</taxon>
        <taxon>Halanaerobiales</taxon>
        <taxon>Halarsenatibacteraceae</taxon>
        <taxon>Halonatronomonas</taxon>
    </lineage>
</organism>
<keyword evidence="5" id="KW-0408">Iron</keyword>
<evidence type="ECO:0000256" key="1">
    <source>
        <dbReference type="ARBA" id="ARBA00001966"/>
    </source>
</evidence>
<dbReference type="AlphaFoldDB" id="A0A931ARI0"/>
<dbReference type="Proteomes" id="UP000621436">
    <property type="component" value="Unassembled WGS sequence"/>
</dbReference>
<keyword evidence="4" id="KW-0479">Metal-binding</keyword>
<evidence type="ECO:0000259" key="7">
    <source>
        <dbReference type="PROSITE" id="PS51186"/>
    </source>
</evidence>
<dbReference type="GO" id="GO:0016747">
    <property type="term" value="F:acyltransferase activity, transferring groups other than amino-acyl groups"/>
    <property type="evidence" value="ECO:0007669"/>
    <property type="project" value="InterPro"/>
</dbReference>
<evidence type="ECO:0000313" key="10">
    <source>
        <dbReference type="Proteomes" id="UP000621436"/>
    </source>
</evidence>
<dbReference type="Gene3D" id="3.20.20.70">
    <property type="entry name" value="Aldolase class I"/>
    <property type="match status" value="1"/>
</dbReference>
<dbReference type="GO" id="GO:0051539">
    <property type="term" value="F:4 iron, 4 sulfur cluster binding"/>
    <property type="evidence" value="ECO:0007669"/>
    <property type="project" value="UniProtKB-KW"/>
</dbReference>
<evidence type="ECO:0000256" key="4">
    <source>
        <dbReference type="ARBA" id="ARBA00022723"/>
    </source>
</evidence>
<dbReference type="Pfam" id="PF04055">
    <property type="entry name" value="Radical_SAM"/>
    <property type="match status" value="1"/>
</dbReference>
<comment type="cofactor">
    <cofactor evidence="1">
        <name>[4Fe-4S] cluster</name>
        <dbReference type="ChEBI" id="CHEBI:49883"/>
    </cofactor>
</comment>
<dbReference type="PANTHER" id="PTHR43787">
    <property type="entry name" value="FEMO COFACTOR BIOSYNTHESIS PROTEIN NIFB-RELATED"/>
    <property type="match status" value="1"/>
</dbReference>
<dbReference type="EMBL" id="JADPIE010000001">
    <property type="protein sequence ID" value="MBF8435525.1"/>
    <property type="molecule type" value="Genomic_DNA"/>
</dbReference>
<dbReference type="PANTHER" id="PTHR43787:SF11">
    <property type="entry name" value="UPF0026 PROTEIN SLR1464"/>
    <property type="match status" value="1"/>
</dbReference>
<keyword evidence="6" id="KW-0411">Iron-sulfur</keyword>
<dbReference type="InterPro" id="IPR013785">
    <property type="entry name" value="Aldolase_TIM"/>
</dbReference>
<dbReference type="Pfam" id="PF13302">
    <property type="entry name" value="Acetyltransf_3"/>
    <property type="match status" value="1"/>
</dbReference>
<comment type="caution">
    <text evidence="9">The sequence shown here is derived from an EMBL/GenBank/DDBJ whole genome shotgun (WGS) entry which is preliminary data.</text>
</comment>
<dbReference type="PROSITE" id="PS51918">
    <property type="entry name" value="RADICAL_SAM"/>
    <property type="match status" value="1"/>
</dbReference>
<dbReference type="PROSITE" id="PS51186">
    <property type="entry name" value="GNAT"/>
    <property type="match status" value="1"/>
</dbReference>
<dbReference type="InterPro" id="IPR000182">
    <property type="entry name" value="GNAT_dom"/>
</dbReference>
<dbReference type="GO" id="GO:0046872">
    <property type="term" value="F:metal ion binding"/>
    <property type="evidence" value="ECO:0007669"/>
    <property type="project" value="UniProtKB-KW"/>
</dbReference>
<reference evidence="9" key="1">
    <citation type="submission" date="2020-11" db="EMBL/GenBank/DDBJ databases">
        <title>Halonatronomonas betainensis gen. nov., sp. nov. a novel haloalkaliphilic representative of the family Halanaerobiacae capable of betaine degradation.</title>
        <authorList>
            <person name="Boltyanskaya Y."/>
            <person name="Kevbrin V."/>
            <person name="Detkova E."/>
            <person name="Grouzdev D.S."/>
            <person name="Koziaeva V."/>
            <person name="Zhilina T."/>
        </authorList>
    </citation>
    <scope>NUCLEOTIDE SEQUENCE</scope>
    <source>
        <strain evidence="9">Z-7014</strain>
    </source>
</reference>
<name>A0A931ARI0_9FIRM</name>
<accession>A0A931ARI0</accession>
<dbReference type="SFLD" id="SFLDS00029">
    <property type="entry name" value="Radical_SAM"/>
    <property type="match status" value="1"/>
</dbReference>
<evidence type="ECO:0000256" key="6">
    <source>
        <dbReference type="ARBA" id="ARBA00023014"/>
    </source>
</evidence>
<protein>
    <submittedName>
        <fullName evidence="9">GNAT family N-acetyltransferase</fullName>
    </submittedName>
</protein>
<dbReference type="InterPro" id="IPR016181">
    <property type="entry name" value="Acyl_CoA_acyltransferase"/>
</dbReference>
<evidence type="ECO:0000256" key="2">
    <source>
        <dbReference type="ARBA" id="ARBA00022485"/>
    </source>
</evidence>
<dbReference type="CDD" id="cd01335">
    <property type="entry name" value="Radical_SAM"/>
    <property type="match status" value="1"/>
</dbReference>
<proteinExistence type="predicted"/>
<dbReference type="SUPFAM" id="SSF55729">
    <property type="entry name" value="Acyl-CoA N-acyltransferases (Nat)"/>
    <property type="match status" value="1"/>
</dbReference>
<dbReference type="InterPro" id="IPR058240">
    <property type="entry name" value="rSAM_sf"/>
</dbReference>
<dbReference type="InterPro" id="IPR007197">
    <property type="entry name" value="rSAM"/>
</dbReference>
<dbReference type="Gene3D" id="3.40.630.30">
    <property type="match status" value="1"/>
</dbReference>
<keyword evidence="3" id="KW-0949">S-adenosyl-L-methionine</keyword>
<keyword evidence="2" id="KW-0004">4Fe-4S</keyword>
<evidence type="ECO:0000256" key="3">
    <source>
        <dbReference type="ARBA" id="ARBA00022691"/>
    </source>
</evidence>